<protein>
    <recommendedName>
        <fullName evidence="3">Porin</fullName>
    </recommendedName>
</protein>
<organism evidence="1 2">
    <name type="scientific">Candidatus Synechococcus spongiarum 142</name>
    <dbReference type="NCBI Taxonomy" id="1608213"/>
    <lineage>
        <taxon>Bacteria</taxon>
        <taxon>Bacillati</taxon>
        <taxon>Cyanobacteriota</taxon>
        <taxon>Cyanophyceae</taxon>
        <taxon>Synechococcales</taxon>
        <taxon>Synechococcaceae</taxon>
        <taxon>Synechococcus</taxon>
    </lineage>
</organism>
<dbReference type="EMBL" id="JXUO01000178">
    <property type="protein sequence ID" value="KKZ14240.1"/>
    <property type="molecule type" value="Genomic_DNA"/>
</dbReference>
<proteinExistence type="predicted"/>
<feature type="non-terminal residue" evidence="1">
    <location>
        <position position="1"/>
    </location>
</feature>
<evidence type="ECO:0008006" key="3">
    <source>
        <dbReference type="Google" id="ProtNLM"/>
    </source>
</evidence>
<comment type="caution">
    <text evidence="1">The sequence shown here is derived from an EMBL/GenBank/DDBJ whole genome shotgun (WGS) entry which is preliminary data.</text>
</comment>
<sequence length="79" mass="8732">TKLAYGFPAFNDRLTLTPGVGLALSPDSRTYSLLWALAPYAQQPQAEPWQLSLEGEQQEGNAAESAVEHSLKLRFSHLF</sequence>
<name>A0A6N3XCD3_9SYNE</name>
<dbReference type="AlphaFoldDB" id="A0A6N3XCD3"/>
<reference evidence="1 2" key="1">
    <citation type="submission" date="2015-01" db="EMBL/GenBank/DDBJ databases">
        <title>Lifestyle Evolution in Cyanobacterial Symbionts of Sponges.</title>
        <authorList>
            <person name="Burgsdorf I."/>
            <person name="Slaby B.M."/>
            <person name="Handley K.M."/>
            <person name="Haber M."/>
            <person name="Blom J."/>
            <person name="Marshall C.W."/>
            <person name="Gilbert J.A."/>
            <person name="Hentschel U."/>
            <person name="Steindler L."/>
        </authorList>
    </citation>
    <scope>NUCLEOTIDE SEQUENCE [LARGE SCALE GENOMIC DNA]</scope>
    <source>
        <strain evidence="1">142</strain>
    </source>
</reference>
<gene>
    <name evidence="1" type="ORF">TH68_05465</name>
</gene>
<evidence type="ECO:0000313" key="2">
    <source>
        <dbReference type="Proteomes" id="UP000035054"/>
    </source>
</evidence>
<dbReference type="Proteomes" id="UP000035054">
    <property type="component" value="Unassembled WGS sequence"/>
</dbReference>
<accession>A0A6N3XCD3</accession>
<evidence type="ECO:0000313" key="1">
    <source>
        <dbReference type="EMBL" id="KKZ14240.1"/>
    </source>
</evidence>